<evidence type="ECO:0000256" key="2">
    <source>
        <dbReference type="ARBA" id="ARBA00022692"/>
    </source>
</evidence>
<keyword evidence="3 8" id="KW-0732">Signal</keyword>
<dbReference type="InterPro" id="IPR000601">
    <property type="entry name" value="PKD_dom"/>
</dbReference>
<keyword evidence="7" id="KW-1015">Disulfide bond</keyword>
<keyword evidence="5" id="KW-1133">Transmembrane helix</keyword>
<dbReference type="SUPFAM" id="SSF49899">
    <property type="entry name" value="Concanavalin A-like lectins/glucanases"/>
    <property type="match status" value="2"/>
</dbReference>
<comment type="caution">
    <text evidence="10">The sequence shown here is derived from an EMBL/GenBank/DDBJ whole genome shotgun (WGS) entry which is preliminary data.</text>
</comment>
<feature type="domain" description="PKD" evidence="9">
    <location>
        <begin position="1354"/>
        <end position="1442"/>
    </location>
</feature>
<dbReference type="SMART" id="SM00560">
    <property type="entry name" value="LamGL"/>
    <property type="match status" value="2"/>
</dbReference>
<evidence type="ECO:0000256" key="7">
    <source>
        <dbReference type="ARBA" id="ARBA00023157"/>
    </source>
</evidence>
<feature type="domain" description="PKD" evidence="9">
    <location>
        <begin position="1101"/>
        <end position="1187"/>
    </location>
</feature>
<evidence type="ECO:0000313" key="10">
    <source>
        <dbReference type="EMBL" id="MFI7589619.1"/>
    </source>
</evidence>
<dbReference type="CDD" id="cd00110">
    <property type="entry name" value="LamG"/>
    <property type="match status" value="1"/>
</dbReference>
<feature type="chain" id="PRO_5045341326" evidence="8">
    <location>
        <begin position="25"/>
        <end position="1651"/>
    </location>
</feature>
<dbReference type="Proteomes" id="UP001612915">
    <property type="component" value="Unassembled WGS sequence"/>
</dbReference>
<accession>A0ABW8AT95</accession>
<feature type="domain" description="PKD" evidence="9">
    <location>
        <begin position="1270"/>
        <end position="1353"/>
    </location>
</feature>
<dbReference type="Pfam" id="PF12768">
    <property type="entry name" value="Rax2"/>
    <property type="match status" value="1"/>
</dbReference>
<dbReference type="Gene3D" id="2.60.40.10">
    <property type="entry name" value="Immunoglobulins"/>
    <property type="match status" value="5"/>
</dbReference>
<feature type="signal peptide" evidence="8">
    <location>
        <begin position="1"/>
        <end position="24"/>
    </location>
</feature>
<dbReference type="PANTHER" id="PTHR46730">
    <property type="entry name" value="POLYCYSTIN-1"/>
    <property type="match status" value="1"/>
</dbReference>
<evidence type="ECO:0000256" key="1">
    <source>
        <dbReference type="ARBA" id="ARBA00004141"/>
    </source>
</evidence>
<dbReference type="SUPFAM" id="SSF50969">
    <property type="entry name" value="YVTN repeat-like/Quinoprotein amine dehydrogenase"/>
    <property type="match status" value="1"/>
</dbReference>
<reference evidence="10 11" key="1">
    <citation type="submission" date="2024-10" db="EMBL/GenBank/DDBJ databases">
        <title>The Natural Products Discovery Center: Release of the First 8490 Sequenced Strains for Exploring Actinobacteria Biosynthetic Diversity.</title>
        <authorList>
            <person name="Kalkreuter E."/>
            <person name="Kautsar S.A."/>
            <person name="Yang D."/>
            <person name="Bader C.D."/>
            <person name="Teijaro C.N."/>
            <person name="Fluegel L."/>
            <person name="Davis C.M."/>
            <person name="Simpson J.R."/>
            <person name="Lauterbach L."/>
            <person name="Steele A.D."/>
            <person name="Gui C."/>
            <person name="Meng S."/>
            <person name="Li G."/>
            <person name="Viehrig K."/>
            <person name="Ye F."/>
            <person name="Su P."/>
            <person name="Kiefer A.F."/>
            <person name="Nichols A."/>
            <person name="Cepeda A.J."/>
            <person name="Yan W."/>
            <person name="Fan B."/>
            <person name="Jiang Y."/>
            <person name="Adhikari A."/>
            <person name="Zheng C.-J."/>
            <person name="Schuster L."/>
            <person name="Cowan T.M."/>
            <person name="Smanski M.J."/>
            <person name="Chevrette M.G."/>
            <person name="De Carvalho L.P.S."/>
            <person name="Shen B."/>
        </authorList>
    </citation>
    <scope>NUCLEOTIDE SEQUENCE [LARGE SCALE GENOMIC DNA]</scope>
    <source>
        <strain evidence="10 11">NPDC049639</strain>
    </source>
</reference>
<keyword evidence="2" id="KW-0812">Transmembrane</keyword>
<evidence type="ECO:0000259" key="9">
    <source>
        <dbReference type="PROSITE" id="PS50093"/>
    </source>
</evidence>
<dbReference type="SUPFAM" id="SSF49299">
    <property type="entry name" value="PKD domain"/>
    <property type="match status" value="5"/>
</dbReference>
<keyword evidence="6" id="KW-0472">Membrane</keyword>
<dbReference type="RefSeq" id="WP_398284222.1">
    <property type="nucleotide sequence ID" value="NZ_JBITLV010000008.1"/>
</dbReference>
<evidence type="ECO:0000256" key="6">
    <source>
        <dbReference type="ARBA" id="ARBA00023136"/>
    </source>
</evidence>
<feature type="domain" description="PKD" evidence="9">
    <location>
        <begin position="1185"/>
        <end position="1273"/>
    </location>
</feature>
<dbReference type="InterPro" id="IPR006558">
    <property type="entry name" value="LamG-like"/>
</dbReference>
<dbReference type="CDD" id="cd00146">
    <property type="entry name" value="PKD"/>
    <property type="match status" value="5"/>
</dbReference>
<evidence type="ECO:0000256" key="8">
    <source>
        <dbReference type="SAM" id="SignalP"/>
    </source>
</evidence>
<dbReference type="InterPro" id="IPR013783">
    <property type="entry name" value="Ig-like_fold"/>
</dbReference>
<proteinExistence type="predicted"/>
<keyword evidence="4" id="KW-0677">Repeat</keyword>
<dbReference type="InterPro" id="IPR024982">
    <property type="entry name" value="Rax2-like_C"/>
</dbReference>
<evidence type="ECO:0000256" key="4">
    <source>
        <dbReference type="ARBA" id="ARBA00022737"/>
    </source>
</evidence>
<sequence length="1651" mass="169238">MSGLIRSRLARGVLAAALSSFAVAAVPFAAAPAQADTAPVPPETTTTYSADALPTVQINGVVWAQTMVGNTVYATGNFTQARPAGSAAGTNQTARSYLVAYNVTTGALNTTWAPTLNAQGLGIAASPDGKTIYVGGDFTTANGVARNRIAAFDATTGALVTAFNASVNGRVRAVDVVGTTVYAGGQFTTAGGVARSRLAAFSSTNGALLSWAPNADAEIFAITAAGPGQMVVGGRFQNIAGTAQRGMAALDATTGAARPWPVNQTIQNYGSDAAIYSLSYDGNQVYGSGYGYLVNNNPNTDANLENTFAATTDGQLVWANGCLGDTYDQASLNGALYSVGHPHNCTPIGGHPQTDPWTYQRAMATTTGRNPDGSVNNGGELNGLPAPQLLHWLPTLDAGTFTGQYQAAWSVTGNSDYIVLGGEFPTVNGTAQQGLVRFATRAIAPNKQGPQLTTDLKPTLVGLAPGTLRIAWRSTWDRDNRRLTYEVLRGNTVINTRTFDSNWWTRPNLAFTDTTATPGSSQTYRIRVTDPLGNQILSSTTTGTVPAGTASAGTYSNAVAADGATNQWRLGESSGNTGYDWLSGSDLTMDASATRGAAGALANSSDTATTFAGTATVPASTTNPITGPQTFSEEAWFRTTSTSGGKILGFGDSATGNSGSYDRHIYLTNNGQVVFGIYNNSVSTLQTGAGLNDGQWHQVVATMSPAGMALYVDGKKIGSRSDVTFAQGFSGYWRVGGDNLNAWPSQPSSFAFKGDIDEVAIYPSVLSLDQVRAHYIASGRTLTVPTRPADGYGQAVWDAQPDLYLRLDETSGSAAKDVMTAETGATYTGGLQQGQNPAPAAPSGRAVTLTGDGQYVVGTTQYSNPQVFSLETWFKTTTTTGGRLIGFGNAASGFSNNYDRHIYMLDNGRLRYGIWIGSTSVVDSPNSYNDGQWHQVVATQGPAGQQLYVDGALVASGGAASPQAYDGYWRLGQDNAWDGESSNQFLGSLDEASVYSSVLSAQTVAQHYAFGAPAGPNQSPVAAFTSSVTNLTASFDATGSSDPDGTIASYAWDFGDGTTDAGATASHTYAAPGTYSVKLTVTDNDNAKTSVTHDVVTTLPPNQKPAAAFTSTATNLSVAFDGTASTDPDGTIASYAWDFGDGGTSTQAAPTHVFASGGTYNVALTVTDNRGGTDTQTQAVTVSAANQSPTAVATPSCTNLACSFSSAGSSDPDGTIASYAWNFGDGTTSTQANPSRTYAAAGTYTVTLTVTDNKGATGTASTNVTVTAPANQSPTAAITPSCTNLACSFSSAGSTDPDGTIASYAWNFGDGTTSTQANPSRTYAAAGTYTVTLTVTDNKGATGSTTQSVTVSAANQSPTAAFTQTCTNLACSFSSAGSSDPDGTIASYAWAFGDGTTSTQANPSRTYAAPGTYTVSLTVTDDKGATGTTSKAVTVTAVASALAADAFGRTVANGWGTADAGGAWTISGASGNFAVTGGVAQQKLASAGLGIGASLNGVSQTSTDTLVTFSSDKVVSGNGAYVWVTGRKVGTNEYRGRARLLSSGGVAVQVSRTANGAETAIGSETTVAGLTYAAGTQLNMRLQVDGTGTTTLRFRVWRADQTEPTTWQKTGTDTTAALQAAGGVGFNTYLSGSSTSAPVTISFDDLAVTKP</sequence>
<dbReference type="PANTHER" id="PTHR46730:SF1">
    <property type="entry name" value="PLAT DOMAIN-CONTAINING PROTEIN"/>
    <property type="match status" value="1"/>
</dbReference>
<evidence type="ECO:0000313" key="11">
    <source>
        <dbReference type="Proteomes" id="UP001612915"/>
    </source>
</evidence>
<dbReference type="InterPro" id="IPR022409">
    <property type="entry name" value="PKD/Chitinase_dom"/>
</dbReference>
<dbReference type="EMBL" id="JBITLV010000008">
    <property type="protein sequence ID" value="MFI7589619.1"/>
    <property type="molecule type" value="Genomic_DNA"/>
</dbReference>
<dbReference type="InterPro" id="IPR011044">
    <property type="entry name" value="Quino_amine_DH_bsu"/>
</dbReference>
<dbReference type="SMART" id="SM00089">
    <property type="entry name" value="PKD"/>
    <property type="match status" value="5"/>
</dbReference>
<evidence type="ECO:0000256" key="3">
    <source>
        <dbReference type="ARBA" id="ARBA00022729"/>
    </source>
</evidence>
<gene>
    <name evidence="10" type="ORF">ACIB24_21335</name>
</gene>
<comment type="subcellular location">
    <subcellularLocation>
        <location evidence="1">Membrane</location>
        <topology evidence="1">Multi-pass membrane protein</topology>
    </subcellularLocation>
</comment>
<dbReference type="InterPro" id="IPR001791">
    <property type="entry name" value="Laminin_G"/>
</dbReference>
<dbReference type="Pfam" id="PF13385">
    <property type="entry name" value="Laminin_G_3"/>
    <property type="match status" value="2"/>
</dbReference>
<dbReference type="SMART" id="SM00282">
    <property type="entry name" value="LamG"/>
    <property type="match status" value="2"/>
</dbReference>
<evidence type="ECO:0000256" key="5">
    <source>
        <dbReference type="ARBA" id="ARBA00022989"/>
    </source>
</evidence>
<name>A0ABW8AT95_9ACTN</name>
<protein>
    <submittedName>
        <fullName evidence="10">PKD domain-containing protein</fullName>
    </submittedName>
</protein>
<dbReference type="Gene3D" id="2.60.120.200">
    <property type="match status" value="2"/>
</dbReference>
<feature type="domain" description="PKD" evidence="9">
    <location>
        <begin position="1016"/>
        <end position="1095"/>
    </location>
</feature>
<keyword evidence="11" id="KW-1185">Reference proteome</keyword>
<dbReference type="InterPro" id="IPR013320">
    <property type="entry name" value="ConA-like_dom_sf"/>
</dbReference>
<dbReference type="Pfam" id="PF18911">
    <property type="entry name" value="PKD_4"/>
    <property type="match status" value="5"/>
</dbReference>
<organism evidence="10 11">
    <name type="scientific">Spongisporangium articulatum</name>
    <dbReference type="NCBI Taxonomy" id="3362603"/>
    <lineage>
        <taxon>Bacteria</taxon>
        <taxon>Bacillati</taxon>
        <taxon>Actinomycetota</taxon>
        <taxon>Actinomycetes</taxon>
        <taxon>Kineosporiales</taxon>
        <taxon>Kineosporiaceae</taxon>
        <taxon>Spongisporangium</taxon>
    </lineage>
</organism>
<dbReference type="InterPro" id="IPR035986">
    <property type="entry name" value="PKD_dom_sf"/>
</dbReference>
<dbReference type="PROSITE" id="PS50093">
    <property type="entry name" value="PKD"/>
    <property type="match status" value="5"/>
</dbReference>